<dbReference type="SUPFAM" id="SSF51197">
    <property type="entry name" value="Clavaminate synthase-like"/>
    <property type="match status" value="1"/>
</dbReference>
<name>A0ABM6M1D5_9GAMM</name>
<gene>
    <name evidence="1" type="ORF">CDV26_10100</name>
</gene>
<dbReference type="Proteomes" id="UP000249910">
    <property type="component" value="Chromosome"/>
</dbReference>
<protein>
    <submittedName>
        <fullName evidence="1">Uncharacterized protein</fullName>
    </submittedName>
</protein>
<dbReference type="InterPro" id="IPR008775">
    <property type="entry name" value="Phytyl_CoA_dOase-like"/>
</dbReference>
<sequence length="162" mass="18333">MSSGFDTKVESFNLVNNMLPRIYYPNLQDNIFEQVTSYMAKQLLGNDMTIDYDQFLSKKPGKTKAAFAMHEDMGYWPKDTPDTKTATFCLALTPSNKENGCLQFIPGSNKSKKIVKHKPIQLDPNKKNENREDAHALVLDDKDIKGEVVHVEVPRGSITVHD</sequence>
<dbReference type="RefSeq" id="WP_088773162.1">
    <property type="nucleotide sequence ID" value="NZ_AP023082.1"/>
</dbReference>
<dbReference type="PANTHER" id="PTHR20883">
    <property type="entry name" value="PHYTANOYL-COA DIOXYGENASE DOMAIN CONTAINING 1"/>
    <property type="match status" value="1"/>
</dbReference>
<dbReference type="Pfam" id="PF05721">
    <property type="entry name" value="PhyH"/>
    <property type="match status" value="1"/>
</dbReference>
<evidence type="ECO:0000313" key="2">
    <source>
        <dbReference type="Proteomes" id="UP000249910"/>
    </source>
</evidence>
<evidence type="ECO:0000313" key="1">
    <source>
        <dbReference type="EMBL" id="ASG68688.1"/>
    </source>
</evidence>
<dbReference type="EMBL" id="CP022132">
    <property type="protein sequence ID" value="ASG68688.1"/>
    <property type="molecule type" value="Genomic_DNA"/>
</dbReference>
<dbReference type="PANTHER" id="PTHR20883:SF46">
    <property type="entry name" value="PHYTANOYL-COA HYDROXYLASE"/>
    <property type="match status" value="1"/>
</dbReference>
<reference evidence="1 2" key="1">
    <citation type="submission" date="2017-06" db="EMBL/GenBank/DDBJ databases">
        <title>Complete genome of Francisella halioticida.</title>
        <authorList>
            <person name="Sjodin A."/>
        </authorList>
    </citation>
    <scope>NUCLEOTIDE SEQUENCE [LARGE SCALE GENOMIC DNA]</scope>
    <source>
        <strain evidence="1 2">DSM 23729</strain>
    </source>
</reference>
<keyword evidence="2" id="KW-1185">Reference proteome</keyword>
<proteinExistence type="predicted"/>
<organism evidence="1 2">
    <name type="scientific">Francisella halioticida</name>
    <dbReference type="NCBI Taxonomy" id="549298"/>
    <lineage>
        <taxon>Bacteria</taxon>
        <taxon>Pseudomonadati</taxon>
        <taxon>Pseudomonadota</taxon>
        <taxon>Gammaproteobacteria</taxon>
        <taxon>Thiotrichales</taxon>
        <taxon>Francisellaceae</taxon>
        <taxon>Francisella</taxon>
    </lineage>
</organism>
<dbReference type="Gene3D" id="2.60.120.620">
    <property type="entry name" value="q2cbj1_9rhob like domain"/>
    <property type="match status" value="1"/>
</dbReference>
<accession>A0ABM6M1D5</accession>